<dbReference type="Proteomes" id="UP000007887">
    <property type="component" value="Chromosome"/>
</dbReference>
<proteinExistence type="predicted"/>
<evidence type="ECO:0000313" key="2">
    <source>
        <dbReference type="Proteomes" id="UP000007887"/>
    </source>
</evidence>
<dbReference type="HOGENOM" id="CLU_1015232_0_0_9"/>
<gene>
    <name evidence="1" type="ordered locus">SELR_13250</name>
</gene>
<accession>I0GQJ6</accession>
<dbReference type="PATRIC" id="fig|927704.6.peg.1365"/>
<name>I0GQJ6_SELRL</name>
<sequence length="274" mass="30890">MRISKHIAVAVTAVIFVLGTATSEAHSIPGVDRPYDPVNYYSRESISYADSRPSFFALRELMQGDVYDYTRHLKSILFGDKFEGWLANLMDSNMRWLRDMLGLGNKSKTILAGIGNGGKDFGIPDWMLGDKLLVDYGSKWVRTGKEDDGKYSWVAKILAEGIENARKNQEDLDERMGTMNVILRNTQDAEGNMEAMQSETQMQGLMDSEIARRGQLLANQALVQSAGDRLRLDRERRAMLAEDRVMTLKIMDRNNMTEQDRGVGVKEGAGFKDF</sequence>
<reference evidence="1 2" key="1">
    <citation type="submission" date="2011-10" db="EMBL/GenBank/DDBJ databases">
        <title>Whole genome sequence of Selenomonas ruminantium subsp. lactilytica TAM6421.</title>
        <authorList>
            <person name="Oguchi A."/>
            <person name="Ankai A."/>
            <person name="Kaneko J."/>
            <person name="Yamada-Narita S."/>
            <person name="Fukui S."/>
            <person name="Takahashi M."/>
            <person name="Onodera T."/>
            <person name="Kojima S."/>
            <person name="Fushimi T."/>
            <person name="Abe N."/>
            <person name="Kamio Y."/>
            <person name="Yamazaki S."/>
            <person name="Fujita N."/>
        </authorList>
    </citation>
    <scope>NUCLEOTIDE SEQUENCE [LARGE SCALE GENOMIC DNA]</scope>
    <source>
        <strain evidence="2">NBRC 103574 / TAM6421</strain>
    </source>
</reference>
<dbReference type="AlphaFoldDB" id="I0GQJ6"/>
<organism evidence="1 2">
    <name type="scientific">Selenomonas ruminantium subsp. lactilytica (strain NBRC 103574 / TAM6421)</name>
    <dbReference type="NCBI Taxonomy" id="927704"/>
    <lineage>
        <taxon>Bacteria</taxon>
        <taxon>Bacillati</taxon>
        <taxon>Bacillota</taxon>
        <taxon>Negativicutes</taxon>
        <taxon>Selenomonadales</taxon>
        <taxon>Selenomonadaceae</taxon>
        <taxon>Selenomonas</taxon>
    </lineage>
</organism>
<dbReference type="EMBL" id="AP012292">
    <property type="protein sequence ID" value="BAL83033.1"/>
    <property type="molecule type" value="Genomic_DNA"/>
</dbReference>
<dbReference type="KEGG" id="sri:SELR_13250"/>
<dbReference type="RefSeq" id="WP_014424470.1">
    <property type="nucleotide sequence ID" value="NC_017068.1"/>
</dbReference>
<dbReference type="OrthoDB" id="1663853at2"/>
<protein>
    <submittedName>
        <fullName evidence="1">Uncharacterized protein</fullName>
    </submittedName>
</protein>
<evidence type="ECO:0000313" key="1">
    <source>
        <dbReference type="EMBL" id="BAL83033.1"/>
    </source>
</evidence>